<name>A0A1I4VD50_9HYPH</name>
<gene>
    <name evidence="1" type="ORF">CXZ10_01015</name>
</gene>
<dbReference type="Proteomes" id="UP000233491">
    <property type="component" value="Unassembled WGS sequence"/>
</dbReference>
<sequence length="124" mass="12733">MGRLSHFRWLFAWVAILGMLSLPLATASAMHAEHGSTVMDLAQPGPVLTSLDADPCCATHPSGKMDCGKIACVGAASCMAKCVPGTAALIAKTASAAFGIRPVPSNEATVALYGPEPPMEPPRS</sequence>
<dbReference type="AlphaFoldDB" id="A0A1I4VD50"/>
<keyword evidence="2" id="KW-1185">Reference proteome</keyword>
<reference evidence="1 2" key="1">
    <citation type="submission" date="2017-12" db="EMBL/GenBank/DDBJ databases">
        <title>Anaerobic carbon monoxide metabolism by Pleomorphomonas carboxyditropha sp. nov., a new mesophilic hydrogenogenic carboxidotroph.</title>
        <authorList>
            <person name="Esquivel-Elizondo S."/>
            <person name="Krajmalnik-Brown R."/>
        </authorList>
    </citation>
    <scope>NUCLEOTIDE SEQUENCE [LARGE SCALE GENOMIC DNA]</scope>
    <source>
        <strain evidence="1 2">R5-392</strain>
    </source>
</reference>
<proteinExistence type="predicted"/>
<evidence type="ECO:0000313" key="2">
    <source>
        <dbReference type="Proteomes" id="UP000233491"/>
    </source>
</evidence>
<organism evidence="1 2">
    <name type="scientific">Pleomorphomonas diazotrophica</name>
    <dbReference type="NCBI Taxonomy" id="1166257"/>
    <lineage>
        <taxon>Bacteria</taxon>
        <taxon>Pseudomonadati</taxon>
        <taxon>Pseudomonadota</taxon>
        <taxon>Alphaproteobacteria</taxon>
        <taxon>Hyphomicrobiales</taxon>
        <taxon>Pleomorphomonadaceae</taxon>
        <taxon>Pleomorphomonas</taxon>
    </lineage>
</organism>
<comment type="caution">
    <text evidence="1">The sequence shown here is derived from an EMBL/GenBank/DDBJ whole genome shotgun (WGS) entry which is preliminary data.</text>
</comment>
<evidence type="ECO:0000313" key="1">
    <source>
        <dbReference type="EMBL" id="PKR90005.1"/>
    </source>
</evidence>
<accession>A0A1I4VD50</accession>
<protein>
    <submittedName>
        <fullName evidence="1">Uncharacterized protein</fullName>
    </submittedName>
</protein>
<dbReference type="EMBL" id="PJNW01000002">
    <property type="protein sequence ID" value="PKR90005.1"/>
    <property type="molecule type" value="Genomic_DNA"/>
</dbReference>